<feature type="compositionally biased region" description="Polar residues" evidence="3">
    <location>
        <begin position="10"/>
        <end position="22"/>
    </location>
</feature>
<dbReference type="GO" id="GO:0000956">
    <property type="term" value="P:nuclear-transcribed mRNA catabolic process"/>
    <property type="evidence" value="ECO:0007669"/>
    <property type="project" value="TreeGrafter"/>
</dbReference>
<comment type="caution">
    <text evidence="4">The sequence shown here is derived from an EMBL/GenBank/DDBJ whole genome shotgun (WGS) entry which is preliminary data.</text>
</comment>
<dbReference type="PANTHER" id="PTHR45841:SF1">
    <property type="entry name" value="MRNA TURNOVER PROTEIN 4 HOMOLOG"/>
    <property type="match status" value="1"/>
</dbReference>
<evidence type="ECO:0000313" key="5">
    <source>
        <dbReference type="Proteomes" id="UP001202328"/>
    </source>
</evidence>
<comment type="similarity">
    <text evidence="2">Belongs to the universal ribosomal protein uL10 family.</text>
</comment>
<evidence type="ECO:0000256" key="3">
    <source>
        <dbReference type="SAM" id="MobiDB-lite"/>
    </source>
</evidence>
<dbReference type="GO" id="GO:0005730">
    <property type="term" value="C:nucleolus"/>
    <property type="evidence" value="ECO:0007669"/>
    <property type="project" value="TreeGrafter"/>
</dbReference>
<dbReference type="EMBL" id="JAJJMB010008592">
    <property type="protein sequence ID" value="KAI3922688.1"/>
    <property type="molecule type" value="Genomic_DNA"/>
</dbReference>
<dbReference type="Gene3D" id="3.90.105.20">
    <property type="match status" value="1"/>
</dbReference>
<gene>
    <name evidence="4" type="ORF">MKW98_006819</name>
</gene>
<proteinExistence type="inferred from homology"/>
<evidence type="ECO:0000313" key="4">
    <source>
        <dbReference type="EMBL" id="KAI3922688.1"/>
    </source>
</evidence>
<dbReference type="AlphaFoldDB" id="A0AAD4SV65"/>
<dbReference type="Proteomes" id="UP001202328">
    <property type="component" value="Unassembled WGS sequence"/>
</dbReference>
<dbReference type="GO" id="GO:0030687">
    <property type="term" value="C:preribosome, large subunit precursor"/>
    <property type="evidence" value="ECO:0007669"/>
    <property type="project" value="TreeGrafter"/>
</dbReference>
<reference evidence="4" key="1">
    <citation type="submission" date="2022-04" db="EMBL/GenBank/DDBJ databases">
        <title>A functionally conserved STORR gene fusion in Papaver species that diverged 16.8 million years ago.</title>
        <authorList>
            <person name="Catania T."/>
        </authorList>
    </citation>
    <scope>NUCLEOTIDE SEQUENCE</scope>
    <source>
        <strain evidence="4">S-188037</strain>
    </source>
</reference>
<evidence type="ECO:0000256" key="1">
    <source>
        <dbReference type="ARBA" id="ARBA00002200"/>
    </source>
</evidence>
<dbReference type="Gene3D" id="3.30.70.1730">
    <property type="match status" value="1"/>
</dbReference>
<dbReference type="GO" id="GO:0003723">
    <property type="term" value="F:RNA binding"/>
    <property type="evidence" value="ECO:0007669"/>
    <property type="project" value="TreeGrafter"/>
</dbReference>
<name>A0AAD4SV65_9MAGN</name>
<dbReference type="GO" id="GO:0042273">
    <property type="term" value="P:ribosomal large subunit biogenesis"/>
    <property type="evidence" value="ECO:0007669"/>
    <property type="project" value="TreeGrafter"/>
</dbReference>
<comment type="function">
    <text evidence="1">Ribosomal protein P0 is the functional equivalent of E.coli protein L10.</text>
</comment>
<sequence>MSKRKRAKQTHASSQIGKNQEVSQQLIQVWDLSEEQLKKFLEPKPKQPILDRPLRKDPLTADELRLLDLRRLLFHEKDLLENAALEEYTKKYPIDLKSFKEDVQSLKEGSLYDSFSRLYIGFNRDLAGTLISKSKKELRPGLHPVAEVLGNSDDVGVLITNKSEDEILKKFDGYQEFDLAKPGNTPMETLKYTKDHVLSLPRNRKAKILFGELQGLGMPVELIDGQKIKLTKDYVVCEECKCVTEKASKILTLLNIKMFNYVVQPRCCWTVSSGQTYNFKNYYDRYPWTSWPSRV</sequence>
<dbReference type="InterPro" id="IPR051742">
    <property type="entry name" value="Ribosome_Assembly_uL10"/>
</dbReference>
<accession>A0AAD4SV65</accession>
<feature type="region of interest" description="Disordered" evidence="3">
    <location>
        <begin position="1"/>
        <end position="22"/>
    </location>
</feature>
<dbReference type="InterPro" id="IPR043141">
    <property type="entry name" value="Ribosomal_uL10-like_sf"/>
</dbReference>
<dbReference type="InterPro" id="IPR043164">
    <property type="entry name" value="Ribosomal_uL10-like_insert_sf"/>
</dbReference>
<dbReference type="PANTHER" id="PTHR45841">
    <property type="entry name" value="MRNA TURNOVER PROTEIN 4 MRTO4"/>
    <property type="match status" value="1"/>
</dbReference>
<dbReference type="GO" id="GO:0006364">
    <property type="term" value="P:rRNA processing"/>
    <property type="evidence" value="ECO:0007669"/>
    <property type="project" value="TreeGrafter"/>
</dbReference>
<protein>
    <submittedName>
        <fullName evidence="4">Uncharacterized protein</fullName>
    </submittedName>
</protein>
<keyword evidence="5" id="KW-1185">Reference proteome</keyword>
<evidence type="ECO:0000256" key="2">
    <source>
        <dbReference type="ARBA" id="ARBA00008889"/>
    </source>
</evidence>
<organism evidence="4 5">
    <name type="scientific">Papaver atlanticum</name>
    <dbReference type="NCBI Taxonomy" id="357466"/>
    <lineage>
        <taxon>Eukaryota</taxon>
        <taxon>Viridiplantae</taxon>
        <taxon>Streptophyta</taxon>
        <taxon>Embryophyta</taxon>
        <taxon>Tracheophyta</taxon>
        <taxon>Spermatophyta</taxon>
        <taxon>Magnoliopsida</taxon>
        <taxon>Ranunculales</taxon>
        <taxon>Papaveraceae</taxon>
        <taxon>Papaveroideae</taxon>
        <taxon>Papaver</taxon>
    </lineage>
</organism>